<dbReference type="Proteomes" id="UP001265746">
    <property type="component" value="Unassembled WGS sequence"/>
</dbReference>
<dbReference type="InterPro" id="IPR052895">
    <property type="entry name" value="HetReg/Transcr_Mod"/>
</dbReference>
<dbReference type="PANTHER" id="PTHR24148">
    <property type="entry name" value="ANKYRIN REPEAT DOMAIN-CONTAINING PROTEIN 39 HOMOLOG-RELATED"/>
    <property type="match status" value="1"/>
</dbReference>
<name>A0AAD9S6H6_PHOAM</name>
<dbReference type="InterPro" id="IPR010730">
    <property type="entry name" value="HET"/>
</dbReference>
<comment type="caution">
    <text evidence="2">The sequence shown here is derived from an EMBL/GenBank/DDBJ whole genome shotgun (WGS) entry which is preliminary data.</text>
</comment>
<protein>
    <recommendedName>
        <fullName evidence="1">Heterokaryon incompatibility domain-containing protein</fullName>
    </recommendedName>
</protein>
<dbReference type="Pfam" id="PF06985">
    <property type="entry name" value="HET"/>
    <property type="match status" value="1"/>
</dbReference>
<accession>A0AAD9S6H6</accession>
<proteinExistence type="predicted"/>
<evidence type="ECO:0000313" key="3">
    <source>
        <dbReference type="Proteomes" id="UP001265746"/>
    </source>
</evidence>
<reference evidence="2" key="1">
    <citation type="submission" date="2023-06" db="EMBL/GenBank/DDBJ databases">
        <authorList>
            <person name="Noh H."/>
        </authorList>
    </citation>
    <scope>NUCLEOTIDE SEQUENCE</scope>
    <source>
        <strain evidence="2">DUCC20226</strain>
    </source>
</reference>
<dbReference type="AlphaFoldDB" id="A0AAD9S6H6"/>
<dbReference type="EMBL" id="JAUJFL010000007">
    <property type="protein sequence ID" value="KAK2599806.1"/>
    <property type="molecule type" value="Genomic_DNA"/>
</dbReference>
<sequence>MGDIYQPLPRGDWIRVLEVHEVDSELFCNFKYICIDNCNVDYSAISYAWEDTTPVSSISFPDERSLPLSRTLVALFDSLRQGRTTFTVWIDALCINQIDPVEKAHQVSMMGRVYACAKQVLLWLGESDNRARAAFRFMQLIREHGYTTDDEIKLLLRNSPRPKPLRAVLSLLARPWFRRVWVIQEITVNPEVTVACGVDQVPFGYFRDSVFAIWKFHDMPIYDGPRLRGLWNATRVIQIREKFLSEGPLPYEDLLETAYHVRATDDRDMVFSFWGIGDHRRPIPEPSYSITVEDLYAQTAEALLCHGTSLDALALSGISMCRRPTSLPTWVLDPRNHSFSEPFVSCDNGGWDAGGHLQVPAQKCTSSQLQLDVAFLGVVDEDCPVFQSWSVLNQQAALRSVLELRHRIPGTISYEQWLEVVWPSLILGLDIDDEPVGSEYREHFNEWLTCLLSSTSGDDIVQIQQNIYHRTMAPRVDDWKAFLTQKGTFCIGPPEVQVGDLLSQPYFNYAILTGQEPDTLEKRADKSIDYVERVRQTWATTSGEDLACGGDKSAYPVPRGGDI</sequence>
<feature type="domain" description="Heterokaryon incompatibility" evidence="1">
    <location>
        <begin position="42"/>
        <end position="185"/>
    </location>
</feature>
<keyword evidence="3" id="KW-1185">Reference proteome</keyword>
<evidence type="ECO:0000259" key="1">
    <source>
        <dbReference type="Pfam" id="PF06985"/>
    </source>
</evidence>
<evidence type="ECO:0000313" key="2">
    <source>
        <dbReference type="EMBL" id="KAK2599806.1"/>
    </source>
</evidence>
<dbReference type="PANTHER" id="PTHR24148:SF73">
    <property type="entry name" value="HET DOMAIN PROTEIN (AFU_ORTHOLOGUE AFUA_8G01020)"/>
    <property type="match status" value="1"/>
</dbReference>
<gene>
    <name evidence="2" type="ORF">N8I77_011529</name>
</gene>
<organism evidence="2 3">
    <name type="scientific">Phomopsis amygdali</name>
    <name type="common">Fusicoccum amygdali</name>
    <dbReference type="NCBI Taxonomy" id="1214568"/>
    <lineage>
        <taxon>Eukaryota</taxon>
        <taxon>Fungi</taxon>
        <taxon>Dikarya</taxon>
        <taxon>Ascomycota</taxon>
        <taxon>Pezizomycotina</taxon>
        <taxon>Sordariomycetes</taxon>
        <taxon>Sordariomycetidae</taxon>
        <taxon>Diaporthales</taxon>
        <taxon>Diaporthaceae</taxon>
        <taxon>Diaporthe</taxon>
    </lineage>
</organism>